<dbReference type="AlphaFoldDB" id="A0AAV6GJS0"/>
<gene>
    <name evidence="1" type="ORF">AALO_G00158610</name>
</gene>
<sequence length="136" mass="15060">MGRVSVSEHSAHICKLKDVPFSCREWRREGGGHAARARPSPIPPSSAALWETPAAIISFGKMADHRFSFSSVRYQGAVMQCQSTKRTWGQRWRLHIHNQVIIFVFAGKIIKCLQSNAPLATAVSLLSMLLGGRLGF</sequence>
<keyword evidence="2" id="KW-1185">Reference proteome</keyword>
<organism evidence="1 2">
    <name type="scientific">Alosa alosa</name>
    <name type="common">allis shad</name>
    <dbReference type="NCBI Taxonomy" id="278164"/>
    <lineage>
        <taxon>Eukaryota</taxon>
        <taxon>Metazoa</taxon>
        <taxon>Chordata</taxon>
        <taxon>Craniata</taxon>
        <taxon>Vertebrata</taxon>
        <taxon>Euteleostomi</taxon>
        <taxon>Actinopterygii</taxon>
        <taxon>Neopterygii</taxon>
        <taxon>Teleostei</taxon>
        <taxon>Clupei</taxon>
        <taxon>Clupeiformes</taxon>
        <taxon>Clupeoidei</taxon>
        <taxon>Clupeidae</taxon>
        <taxon>Alosa</taxon>
    </lineage>
</organism>
<protein>
    <submittedName>
        <fullName evidence="1">Uncharacterized protein</fullName>
    </submittedName>
</protein>
<proteinExistence type="predicted"/>
<name>A0AAV6GJS0_9TELE</name>
<evidence type="ECO:0000313" key="2">
    <source>
        <dbReference type="Proteomes" id="UP000823561"/>
    </source>
</evidence>
<accession>A0AAV6GJS0</accession>
<reference evidence="1" key="1">
    <citation type="submission" date="2020-10" db="EMBL/GenBank/DDBJ databases">
        <title>Chromosome-scale genome assembly of the Allis shad, Alosa alosa.</title>
        <authorList>
            <person name="Margot Z."/>
            <person name="Christophe K."/>
            <person name="Cabau C."/>
            <person name="Louis A."/>
            <person name="Berthelot C."/>
            <person name="Parey E."/>
            <person name="Roest Crollius H."/>
            <person name="Montfort J."/>
            <person name="Robinson-Rechavi M."/>
            <person name="Bucao C."/>
            <person name="Bouchez O."/>
            <person name="Gislard M."/>
            <person name="Lluch J."/>
            <person name="Milhes M."/>
            <person name="Lampietro C."/>
            <person name="Lopez Roques C."/>
            <person name="Donnadieu C."/>
            <person name="Braasch I."/>
            <person name="Desvignes T."/>
            <person name="Postlethwait J."/>
            <person name="Bobe J."/>
            <person name="Guiguen Y."/>
        </authorList>
    </citation>
    <scope>NUCLEOTIDE SEQUENCE</scope>
    <source>
        <strain evidence="1">M-15738</strain>
        <tissue evidence="1">Blood</tissue>
    </source>
</reference>
<dbReference type="Proteomes" id="UP000823561">
    <property type="component" value="Chromosome 11"/>
</dbReference>
<dbReference type="EMBL" id="JADWDJ010000011">
    <property type="protein sequence ID" value="KAG5274051.1"/>
    <property type="molecule type" value="Genomic_DNA"/>
</dbReference>
<comment type="caution">
    <text evidence="1">The sequence shown here is derived from an EMBL/GenBank/DDBJ whole genome shotgun (WGS) entry which is preliminary data.</text>
</comment>
<evidence type="ECO:0000313" key="1">
    <source>
        <dbReference type="EMBL" id="KAG5274051.1"/>
    </source>
</evidence>